<reference evidence="3" key="1">
    <citation type="journal article" date="2017" name="PeerJ">
        <title>lastomes of the green algae Hydrodictyon reticulatum and Pediastrum duplex (Sphaeropleales, Chlorophyceae).</title>
        <authorList>
            <person name="McManus H.A."/>
            <person name="Sanchez D."/>
            <person name="Karol K.G."/>
        </authorList>
    </citation>
    <scope>NUCLEOTIDE SEQUENCE</scope>
</reference>
<dbReference type="EMBL" id="KY114064">
    <property type="protein sequence ID" value="AQU64467.1"/>
    <property type="molecule type" value="Genomic_DNA"/>
</dbReference>
<keyword evidence="3" id="KW-0150">Chloroplast</keyword>
<dbReference type="RefSeq" id="YP_009364102.1">
    <property type="nucleotide sequence ID" value="NC_034654.1"/>
</dbReference>
<feature type="compositionally biased region" description="Basic residues" evidence="1">
    <location>
        <begin position="81"/>
        <end position="99"/>
    </location>
</feature>
<accession>A0A1W5RMN3</accession>
<feature type="region of interest" description="Disordered" evidence="1">
    <location>
        <begin position="78"/>
        <end position="107"/>
    </location>
</feature>
<dbReference type="GeneID" id="32880207"/>
<dbReference type="AlphaFoldDB" id="A0A1W5RMN3"/>
<evidence type="ECO:0000256" key="2">
    <source>
        <dbReference type="SAM" id="SignalP"/>
    </source>
</evidence>
<name>A0A1W5RMN3_PEDDU</name>
<gene>
    <name evidence="3" type="primary">orf107b</name>
</gene>
<evidence type="ECO:0000256" key="1">
    <source>
        <dbReference type="SAM" id="MobiDB-lite"/>
    </source>
</evidence>
<dbReference type="GeneID" id="32880143"/>
<sequence length="107" mass="12432">MLPRCFSLSLRFFAAFASVLRSSAPLLSRLRFFRFGEADAKVADAKKRKAPPKRRKLSGRLPSRLRFFRFGEADAKVADAKKRKAPPKRKKRKKRKKKRIADARRSE</sequence>
<keyword evidence="3" id="KW-0934">Plastid</keyword>
<dbReference type="RefSeq" id="YP_009364050.1">
    <property type="nucleotide sequence ID" value="NC_034654.1"/>
</dbReference>
<feature type="chain" id="PRO_5011904317" evidence="2">
    <location>
        <begin position="18"/>
        <end position="107"/>
    </location>
</feature>
<evidence type="ECO:0000313" key="3">
    <source>
        <dbReference type="EMBL" id="AQU64468.1"/>
    </source>
</evidence>
<organism evidence="3">
    <name type="scientific">Pediastrum duplex</name>
    <name type="common">Green alga</name>
    <dbReference type="NCBI Taxonomy" id="3105"/>
    <lineage>
        <taxon>Eukaryota</taxon>
        <taxon>Viridiplantae</taxon>
        <taxon>Chlorophyta</taxon>
        <taxon>core chlorophytes</taxon>
        <taxon>Chlorophyceae</taxon>
        <taxon>CS clade</taxon>
        <taxon>Sphaeropleales</taxon>
        <taxon>Hydrodictyaceae</taxon>
        <taxon>Pediastrum</taxon>
    </lineage>
</organism>
<feature type="signal peptide" evidence="2">
    <location>
        <begin position="1"/>
        <end position="17"/>
    </location>
</feature>
<dbReference type="EMBL" id="KY114064">
    <property type="protein sequence ID" value="AQU64468.1"/>
    <property type="molecule type" value="Genomic_DNA"/>
</dbReference>
<geneLocation type="chloroplast" evidence="3"/>
<keyword evidence="2" id="KW-0732">Signal</keyword>
<protein>
    <submittedName>
        <fullName evidence="3">Uncharacterized protein</fullName>
    </submittedName>
</protein>
<proteinExistence type="predicted"/>